<keyword evidence="2" id="KW-1185">Reference proteome</keyword>
<gene>
    <name evidence="1" type="ORF">XINFAN_00753</name>
</gene>
<reference evidence="1 2" key="1">
    <citation type="submission" date="2018-11" db="EMBL/GenBank/DDBJ databases">
        <authorList>
            <person name="Criscuolo A."/>
        </authorList>
    </citation>
    <scope>NUCLEOTIDE SEQUENCE [LARGE SCALE GENOMIC DNA]</scope>
    <source>
        <strain evidence="1">ACIP111625</strain>
    </source>
</reference>
<sequence length="138" mass="14908">MSGEREITSFVAHTWLCDHFGHLNVRHYAAAFDDATFVFWSGLGFRPGPDSPMPVTLEVKTSFRQETQVGSVVRIAAQVSKVGTKSVGLTLTMRDAGGDVLALCEVVEVFMDPQSRRSCPIPVALREALSEAAGPMPG</sequence>
<dbReference type="Pfam" id="PF13279">
    <property type="entry name" value="4HBT_2"/>
    <property type="match status" value="1"/>
</dbReference>
<dbReference type="SUPFAM" id="SSF54637">
    <property type="entry name" value="Thioesterase/thiol ester dehydrase-isomerase"/>
    <property type="match status" value="1"/>
</dbReference>
<dbReference type="OrthoDB" id="7597365at2"/>
<name>A0A3P5WN17_9RHOB</name>
<dbReference type="Gene3D" id="3.10.129.10">
    <property type="entry name" value="Hotdog Thioesterase"/>
    <property type="match status" value="1"/>
</dbReference>
<evidence type="ECO:0000313" key="2">
    <source>
        <dbReference type="Proteomes" id="UP000277498"/>
    </source>
</evidence>
<dbReference type="EMBL" id="UXAW01000041">
    <property type="protein sequence ID" value="VDC22352.1"/>
    <property type="molecule type" value="Genomic_DNA"/>
</dbReference>
<protein>
    <submittedName>
        <fullName evidence="1">Bifunctional 3-hydroxyacyl-CoA dehydrogenase/thioesterase</fullName>
    </submittedName>
</protein>
<dbReference type="AlphaFoldDB" id="A0A3P5WN17"/>
<dbReference type="CDD" id="cd00586">
    <property type="entry name" value="4HBT"/>
    <property type="match status" value="1"/>
</dbReference>
<dbReference type="Proteomes" id="UP000277498">
    <property type="component" value="Unassembled WGS sequence"/>
</dbReference>
<evidence type="ECO:0000313" key="1">
    <source>
        <dbReference type="EMBL" id="VDC22352.1"/>
    </source>
</evidence>
<dbReference type="InterPro" id="IPR029069">
    <property type="entry name" value="HotDog_dom_sf"/>
</dbReference>
<proteinExistence type="predicted"/>
<dbReference type="RefSeq" id="WP_124085183.1">
    <property type="nucleotide sequence ID" value="NZ_UXAW01000041.1"/>
</dbReference>
<organism evidence="1 2">
    <name type="scientific">Pseudogemmobacter humi</name>
    <dbReference type="NCBI Taxonomy" id="2483812"/>
    <lineage>
        <taxon>Bacteria</taxon>
        <taxon>Pseudomonadati</taxon>
        <taxon>Pseudomonadota</taxon>
        <taxon>Alphaproteobacteria</taxon>
        <taxon>Rhodobacterales</taxon>
        <taxon>Paracoccaceae</taxon>
        <taxon>Pseudogemmobacter</taxon>
    </lineage>
</organism>
<accession>A0A3P5WN17</accession>